<feature type="region of interest" description="Disordered" evidence="1">
    <location>
        <begin position="26"/>
        <end position="114"/>
    </location>
</feature>
<dbReference type="Proteomes" id="UP000193560">
    <property type="component" value="Unassembled WGS sequence"/>
</dbReference>
<organism evidence="3 4">
    <name type="scientific">Absidia repens</name>
    <dbReference type="NCBI Taxonomy" id="90262"/>
    <lineage>
        <taxon>Eukaryota</taxon>
        <taxon>Fungi</taxon>
        <taxon>Fungi incertae sedis</taxon>
        <taxon>Mucoromycota</taxon>
        <taxon>Mucoromycotina</taxon>
        <taxon>Mucoromycetes</taxon>
        <taxon>Mucorales</taxon>
        <taxon>Cunninghamellaceae</taxon>
        <taxon>Absidia</taxon>
    </lineage>
</organism>
<evidence type="ECO:0000313" key="3">
    <source>
        <dbReference type="EMBL" id="ORZ06245.1"/>
    </source>
</evidence>
<name>A0A1X2HZV8_9FUNG</name>
<proteinExistence type="predicted"/>
<evidence type="ECO:0000313" key="4">
    <source>
        <dbReference type="Proteomes" id="UP000193560"/>
    </source>
</evidence>
<evidence type="ECO:0000256" key="2">
    <source>
        <dbReference type="SAM" id="SignalP"/>
    </source>
</evidence>
<dbReference type="AlphaFoldDB" id="A0A1X2HZV8"/>
<dbReference type="EMBL" id="MCGE01000040">
    <property type="protein sequence ID" value="ORZ06245.1"/>
    <property type="molecule type" value="Genomic_DNA"/>
</dbReference>
<reference evidence="3 4" key="1">
    <citation type="submission" date="2016-07" db="EMBL/GenBank/DDBJ databases">
        <title>Pervasive Adenine N6-methylation of Active Genes in Fungi.</title>
        <authorList>
            <consortium name="DOE Joint Genome Institute"/>
            <person name="Mondo S.J."/>
            <person name="Dannebaum R.O."/>
            <person name="Kuo R.C."/>
            <person name="Labutti K."/>
            <person name="Haridas S."/>
            <person name="Kuo A."/>
            <person name="Salamov A."/>
            <person name="Ahrendt S.R."/>
            <person name="Lipzen A."/>
            <person name="Sullivan W."/>
            <person name="Andreopoulos W.B."/>
            <person name="Clum A."/>
            <person name="Lindquist E."/>
            <person name="Daum C."/>
            <person name="Ramamoorthy G.K."/>
            <person name="Gryganskyi A."/>
            <person name="Culley D."/>
            <person name="Magnuson J.K."/>
            <person name="James T.Y."/>
            <person name="O'Malley M.A."/>
            <person name="Stajich J.E."/>
            <person name="Spatafora J.W."/>
            <person name="Visel A."/>
            <person name="Grigoriev I.V."/>
        </authorList>
    </citation>
    <scope>NUCLEOTIDE SEQUENCE [LARGE SCALE GENOMIC DNA]</scope>
    <source>
        <strain evidence="3 4">NRRL 1336</strain>
    </source>
</reference>
<keyword evidence="4" id="KW-1185">Reference proteome</keyword>
<comment type="caution">
    <text evidence="3">The sequence shown here is derived from an EMBL/GenBank/DDBJ whole genome shotgun (WGS) entry which is preliminary data.</text>
</comment>
<accession>A0A1X2HZV8</accession>
<keyword evidence="2" id="KW-0732">Signal</keyword>
<feature type="compositionally biased region" description="Basic and acidic residues" evidence="1">
    <location>
        <begin position="31"/>
        <end position="42"/>
    </location>
</feature>
<feature type="compositionally biased region" description="Low complexity" evidence="1">
    <location>
        <begin position="79"/>
        <end position="89"/>
    </location>
</feature>
<feature type="chain" id="PRO_5012507464" evidence="2">
    <location>
        <begin position="21"/>
        <end position="137"/>
    </location>
</feature>
<protein>
    <submittedName>
        <fullName evidence="3">Uncharacterized protein</fullName>
    </submittedName>
</protein>
<feature type="signal peptide" evidence="2">
    <location>
        <begin position="1"/>
        <end position="20"/>
    </location>
</feature>
<gene>
    <name evidence="3" type="ORF">BCR42DRAFT_397890</name>
</gene>
<sequence length="137" mass="14147">MVQASSFLLLLAFSAVMIQGVPLAGRSKEHHTKDKAPAEESKSQIQDGGSGSPQSFGQQASSYDSSLTQPFVQEGPPLGTEGTGSAPSGPSAPPATCMEPQTLHPAAQLAPTREKINVLMPLPVGEPVPEPPTNFAS</sequence>
<feature type="compositionally biased region" description="Low complexity" evidence="1">
    <location>
        <begin position="52"/>
        <end position="62"/>
    </location>
</feature>
<evidence type="ECO:0000256" key="1">
    <source>
        <dbReference type="SAM" id="MobiDB-lite"/>
    </source>
</evidence>